<reference evidence="8 9" key="1">
    <citation type="journal article" date="2016" name="Nat. Commun.">
        <title>Thousands of microbial genomes shed light on interconnected biogeochemical processes in an aquifer system.</title>
        <authorList>
            <person name="Anantharaman K."/>
            <person name="Brown C.T."/>
            <person name="Hug L.A."/>
            <person name="Sharon I."/>
            <person name="Castelle C.J."/>
            <person name="Probst A.J."/>
            <person name="Thomas B.C."/>
            <person name="Singh A."/>
            <person name="Wilkins M.J."/>
            <person name="Karaoz U."/>
            <person name="Brodie E.L."/>
            <person name="Williams K.H."/>
            <person name="Hubbard S.S."/>
            <person name="Banfield J.F."/>
        </authorList>
    </citation>
    <scope>NUCLEOTIDE SEQUENCE [LARGE SCALE GENOMIC DNA]</scope>
</reference>
<comment type="subcellular location">
    <subcellularLocation>
        <location evidence="1">Cell membrane</location>
        <topology evidence="1">Multi-pass membrane protein</topology>
    </subcellularLocation>
</comment>
<evidence type="ECO:0000313" key="8">
    <source>
        <dbReference type="EMBL" id="OGY18106.1"/>
    </source>
</evidence>
<dbReference type="AlphaFoldDB" id="A0A1G1VRT0"/>
<dbReference type="PANTHER" id="PTHR30619:SF1">
    <property type="entry name" value="RECOMBINATION PROTEIN 2"/>
    <property type="match status" value="1"/>
</dbReference>
<proteinExistence type="predicted"/>
<feature type="transmembrane region" description="Helical" evidence="6">
    <location>
        <begin position="358"/>
        <end position="380"/>
    </location>
</feature>
<keyword evidence="3 6" id="KW-0812">Transmembrane</keyword>
<evidence type="ECO:0000256" key="5">
    <source>
        <dbReference type="ARBA" id="ARBA00023136"/>
    </source>
</evidence>
<dbReference type="InterPro" id="IPR052159">
    <property type="entry name" value="Competence_DNA_uptake"/>
</dbReference>
<feature type="domain" description="ComEC/Rec2-related protein" evidence="7">
    <location>
        <begin position="150"/>
        <end position="412"/>
    </location>
</feature>
<feature type="transmembrane region" description="Helical" evidence="6">
    <location>
        <begin position="302"/>
        <end position="320"/>
    </location>
</feature>
<organism evidence="8 9">
    <name type="scientific">Candidatus Chisholmbacteria bacterium RIFCSPHIGHO2_01_FULL_52_32</name>
    <dbReference type="NCBI Taxonomy" id="1797591"/>
    <lineage>
        <taxon>Bacteria</taxon>
        <taxon>Candidatus Chisholmiibacteriota</taxon>
    </lineage>
</organism>
<dbReference type="Proteomes" id="UP000179233">
    <property type="component" value="Unassembled WGS sequence"/>
</dbReference>
<feature type="transmembrane region" description="Helical" evidence="6">
    <location>
        <begin position="245"/>
        <end position="264"/>
    </location>
</feature>
<comment type="caution">
    <text evidence="8">The sequence shown here is derived from an EMBL/GenBank/DDBJ whole genome shotgun (WGS) entry which is preliminary data.</text>
</comment>
<evidence type="ECO:0000256" key="3">
    <source>
        <dbReference type="ARBA" id="ARBA00022692"/>
    </source>
</evidence>
<accession>A0A1G1VRT0</accession>
<dbReference type="Pfam" id="PF03772">
    <property type="entry name" value="Competence"/>
    <property type="match status" value="1"/>
</dbReference>
<feature type="transmembrane region" description="Helical" evidence="6">
    <location>
        <begin position="200"/>
        <end position="216"/>
    </location>
</feature>
<evidence type="ECO:0000256" key="4">
    <source>
        <dbReference type="ARBA" id="ARBA00022989"/>
    </source>
</evidence>
<dbReference type="PANTHER" id="PTHR30619">
    <property type="entry name" value="DNA INTERNALIZATION/COMPETENCE PROTEIN COMEC/REC2"/>
    <property type="match status" value="1"/>
</dbReference>
<feature type="transmembrane region" description="Helical" evidence="6">
    <location>
        <begin position="326"/>
        <end position="351"/>
    </location>
</feature>
<name>A0A1G1VRT0_9BACT</name>
<feature type="transmembrane region" description="Helical" evidence="6">
    <location>
        <begin position="386"/>
        <end position="410"/>
    </location>
</feature>
<evidence type="ECO:0000313" key="9">
    <source>
        <dbReference type="Proteomes" id="UP000179233"/>
    </source>
</evidence>
<feature type="transmembrane region" description="Helical" evidence="6">
    <location>
        <begin position="270"/>
        <end position="290"/>
    </location>
</feature>
<dbReference type="NCBIfam" id="TIGR00360">
    <property type="entry name" value="ComEC_N-term"/>
    <property type="match status" value="1"/>
</dbReference>
<protein>
    <recommendedName>
        <fullName evidence="7">ComEC/Rec2-related protein domain-containing protein</fullName>
    </recommendedName>
</protein>
<dbReference type="InterPro" id="IPR004477">
    <property type="entry name" value="ComEC_N"/>
</dbReference>
<keyword evidence="2" id="KW-1003">Cell membrane</keyword>
<keyword evidence="4 6" id="KW-1133">Transmembrane helix</keyword>
<feature type="transmembrane region" description="Helical" evidence="6">
    <location>
        <begin position="171"/>
        <end position="193"/>
    </location>
</feature>
<evidence type="ECO:0000259" key="7">
    <source>
        <dbReference type="Pfam" id="PF03772"/>
    </source>
</evidence>
<sequence>MYFNRLLLLLIPLVLVWVFRVFLMTRNAERYPDRSPVRVRGRVSSQPYQYKSKQIMEVGMILVYTTPFPQYSYGDFVDLSGSLRREVTGFGKPKMSLMYPTIRVVDKEEFGGGFGLISLQAWLSRLRSRIHQNFSSFLPEPQASLLSGVVLGAKGRIPDDFLTALRRTGTIHVVVASGYNVTMVAGLLSALFLRFLSRRLAIPCVIVGIALYAMLAGADSPIIRASIMGSLAFIAQYFGRQYLAVWGLVAASLLMLVVSPFALFDVGFELSVAATAGILLVSPAILGLLGRVRWFGYIAEELAVTLGAQLAVLPILLIYFRQASWLSWLVNLLTVPLIPFLMVLGGVVAVTSLVWQELAFVGALLSWVPLTVFVSVVSWFDRLPFGVFQISALSWWWAIGYYLVLGYLVWRQSQKGRLTREDRRFVS</sequence>
<keyword evidence="5 6" id="KW-0472">Membrane</keyword>
<dbReference type="EMBL" id="MHCJ01000003">
    <property type="protein sequence ID" value="OGY18106.1"/>
    <property type="molecule type" value="Genomic_DNA"/>
</dbReference>
<evidence type="ECO:0000256" key="6">
    <source>
        <dbReference type="SAM" id="Phobius"/>
    </source>
</evidence>
<gene>
    <name evidence="8" type="ORF">A2786_01125</name>
</gene>
<dbReference type="GO" id="GO:0005886">
    <property type="term" value="C:plasma membrane"/>
    <property type="evidence" value="ECO:0007669"/>
    <property type="project" value="UniProtKB-SubCell"/>
</dbReference>
<evidence type="ECO:0000256" key="1">
    <source>
        <dbReference type="ARBA" id="ARBA00004651"/>
    </source>
</evidence>
<evidence type="ECO:0000256" key="2">
    <source>
        <dbReference type="ARBA" id="ARBA00022475"/>
    </source>
</evidence>